<feature type="region of interest" description="Disordered" evidence="1">
    <location>
        <begin position="50"/>
        <end position="71"/>
    </location>
</feature>
<dbReference type="InterPro" id="IPR051043">
    <property type="entry name" value="Sulfatase_Mod_Factor_Kinase"/>
</dbReference>
<name>A0A399T434_9BACT</name>
<dbReference type="EMBL" id="QWGR01000004">
    <property type="protein sequence ID" value="RIJ48633.1"/>
    <property type="molecule type" value="Genomic_DNA"/>
</dbReference>
<evidence type="ECO:0000313" key="4">
    <source>
        <dbReference type="Proteomes" id="UP000265926"/>
    </source>
</evidence>
<gene>
    <name evidence="3" type="ORF">D1614_08845</name>
</gene>
<evidence type="ECO:0000256" key="1">
    <source>
        <dbReference type="SAM" id="MobiDB-lite"/>
    </source>
</evidence>
<proteinExistence type="predicted"/>
<keyword evidence="4" id="KW-1185">Reference proteome</keyword>
<dbReference type="AlphaFoldDB" id="A0A399T434"/>
<evidence type="ECO:0000259" key="2">
    <source>
        <dbReference type="Pfam" id="PF03781"/>
    </source>
</evidence>
<dbReference type="RefSeq" id="WP_119437554.1">
    <property type="nucleotide sequence ID" value="NZ_QWGR01000004.1"/>
</dbReference>
<dbReference type="OrthoDB" id="9768004at2"/>
<dbReference type="PANTHER" id="PTHR23150">
    <property type="entry name" value="SULFATASE MODIFYING FACTOR 1, 2"/>
    <property type="match status" value="1"/>
</dbReference>
<dbReference type="Gene3D" id="3.90.1580.10">
    <property type="entry name" value="paralog of FGE (formylglycine-generating enzyme)"/>
    <property type="match status" value="1"/>
</dbReference>
<sequence>MKRRYSVVIIVFLLHAGCSTKPKQTLAPGKENIQDTLVFADKMESCCEGEDLPRSKGIDSGTPEIAPGEGGSDGMVFIEGGVFEMGADNGQARPDEYPKHPVRVKSFWMDEHEVTNAQFSEFVKATGYVTVAEKEVVLKNLQPGSMNNGFDKDSVIKAGAMVFNPPGQAVPLNDFSQWWAWTTGASWKHPQGPGSNIDGLENYPVVQVCYYDALAYCKWVGKRLPTEAEWEYAARGGLQNKIYPWGDEHIEAGMPKANSWNGHFPNQNTLRDGFFTSAPVKSYASNAYGLYDMAGNVWEWTADWYDPGYYKTLSTDKETVNPTGPAESSGVELEKTMRGGSFLCNDSYCSSYRVAARMRGEVNTGMSHTGFRCVKDAP</sequence>
<dbReference type="PANTHER" id="PTHR23150:SF19">
    <property type="entry name" value="FORMYLGLYCINE-GENERATING ENZYME"/>
    <property type="match status" value="1"/>
</dbReference>
<accession>A0A399T434</accession>
<dbReference type="Proteomes" id="UP000265926">
    <property type="component" value="Unassembled WGS sequence"/>
</dbReference>
<dbReference type="InterPro" id="IPR016187">
    <property type="entry name" value="CTDL_fold"/>
</dbReference>
<protein>
    <submittedName>
        <fullName evidence="3">Formylglycine-generating enzyme family protein</fullName>
    </submittedName>
</protein>
<reference evidence="3 4" key="1">
    <citation type="submission" date="2018-08" db="EMBL/GenBank/DDBJ databases">
        <title>Pallidiluteibacterium maritimus gen. nov., sp. nov., isolated from coastal sediment.</title>
        <authorList>
            <person name="Zhou L.Y."/>
        </authorList>
    </citation>
    <scope>NUCLEOTIDE SEQUENCE [LARGE SCALE GENOMIC DNA]</scope>
    <source>
        <strain evidence="3 4">XSD2</strain>
    </source>
</reference>
<dbReference type="InterPro" id="IPR042095">
    <property type="entry name" value="SUMF_sf"/>
</dbReference>
<dbReference type="Pfam" id="PF03781">
    <property type="entry name" value="FGE-sulfatase"/>
    <property type="match status" value="1"/>
</dbReference>
<feature type="domain" description="Sulfatase-modifying factor enzyme-like" evidence="2">
    <location>
        <begin position="73"/>
        <end position="375"/>
    </location>
</feature>
<evidence type="ECO:0000313" key="3">
    <source>
        <dbReference type="EMBL" id="RIJ48633.1"/>
    </source>
</evidence>
<dbReference type="GO" id="GO:0120147">
    <property type="term" value="F:formylglycine-generating oxidase activity"/>
    <property type="evidence" value="ECO:0007669"/>
    <property type="project" value="TreeGrafter"/>
</dbReference>
<dbReference type="SUPFAM" id="SSF56436">
    <property type="entry name" value="C-type lectin-like"/>
    <property type="match status" value="1"/>
</dbReference>
<dbReference type="InterPro" id="IPR005532">
    <property type="entry name" value="SUMF_dom"/>
</dbReference>
<organism evidence="3 4">
    <name type="scientific">Maribellus luteus</name>
    <dbReference type="NCBI Taxonomy" id="2305463"/>
    <lineage>
        <taxon>Bacteria</taxon>
        <taxon>Pseudomonadati</taxon>
        <taxon>Bacteroidota</taxon>
        <taxon>Bacteroidia</taxon>
        <taxon>Marinilabiliales</taxon>
        <taxon>Prolixibacteraceae</taxon>
        <taxon>Maribellus</taxon>
    </lineage>
</organism>
<comment type="caution">
    <text evidence="3">The sequence shown here is derived from an EMBL/GenBank/DDBJ whole genome shotgun (WGS) entry which is preliminary data.</text>
</comment>